<sequence length="450" mass="51216">MTISDVNRNGSVDGSEATAAASKTTSVSDEEVKSSVVFVGCNDDDDDDDCSASALREQDCSQQERHQRDETAAERESPIHMVVTTNSSEEEELETDTTALSTVQAPSQTVQTDRSFQRNQQHPTRPRLRTQRRRSINTNTSYSRLSVASGRRHRLHPGQRHTQNSWITSLMFLIPVVVFFVRKIFFSDGHQMLILPLFFTLIAIGGVGVVATLLICLQDRLEEWITKPPKHTQQNQPPSLPPLVNSATTIHDSSDRPNKEDQSKTETKDHRHTKIITNTTRRQPPQSQDVVSPSFALSSKPFFHVSPSLQQQKSHHHHNHQNNGSDHDTTTTTTSAKSIQLQPIPEKSFQRPTLHRRRSSSSLLPPRTSSPCLNSITEGQMEDEFDIWWRELDSQTKYFALLLGYTQKTWDEDYELEDLECENFYWDELTPEQQAAAIYFGCDPNEWDSE</sequence>
<feature type="transmembrane region" description="Helical" evidence="2">
    <location>
        <begin position="193"/>
        <end position="217"/>
    </location>
</feature>
<evidence type="ECO:0000313" key="3">
    <source>
        <dbReference type="EMBL" id="KAG7348920.1"/>
    </source>
</evidence>
<gene>
    <name evidence="3" type="ORF">IV203_011517</name>
</gene>
<keyword evidence="4" id="KW-1185">Reference proteome</keyword>
<dbReference type="Proteomes" id="UP000693970">
    <property type="component" value="Unassembled WGS sequence"/>
</dbReference>
<feature type="region of interest" description="Disordered" evidence="1">
    <location>
        <begin position="307"/>
        <end position="375"/>
    </location>
</feature>
<feature type="compositionally biased region" description="Basic and acidic residues" evidence="1">
    <location>
        <begin position="56"/>
        <end position="78"/>
    </location>
</feature>
<dbReference type="OrthoDB" id="49186at2759"/>
<protein>
    <submittedName>
        <fullName evidence="3">Uncharacterized protein</fullName>
    </submittedName>
</protein>
<evidence type="ECO:0000313" key="4">
    <source>
        <dbReference type="Proteomes" id="UP000693970"/>
    </source>
</evidence>
<dbReference type="AlphaFoldDB" id="A0A9K3KS89"/>
<evidence type="ECO:0000256" key="2">
    <source>
        <dbReference type="SAM" id="Phobius"/>
    </source>
</evidence>
<feature type="transmembrane region" description="Helical" evidence="2">
    <location>
        <begin position="164"/>
        <end position="181"/>
    </location>
</feature>
<keyword evidence="2" id="KW-0812">Transmembrane</keyword>
<feature type="region of interest" description="Disordered" evidence="1">
    <location>
        <begin position="1"/>
        <end position="136"/>
    </location>
</feature>
<name>A0A9K3KS89_9STRA</name>
<feature type="compositionally biased region" description="Low complexity" evidence="1">
    <location>
        <begin position="360"/>
        <end position="371"/>
    </location>
</feature>
<reference evidence="3" key="1">
    <citation type="journal article" date="2021" name="Sci. Rep.">
        <title>Diploid genomic architecture of Nitzschia inconspicua, an elite biomass production diatom.</title>
        <authorList>
            <person name="Oliver A."/>
            <person name="Podell S."/>
            <person name="Pinowska A."/>
            <person name="Traller J.C."/>
            <person name="Smith S.R."/>
            <person name="McClure R."/>
            <person name="Beliaev A."/>
            <person name="Bohutskyi P."/>
            <person name="Hill E.A."/>
            <person name="Rabines A."/>
            <person name="Zheng H."/>
            <person name="Allen L.Z."/>
            <person name="Kuo A."/>
            <person name="Grigoriev I.V."/>
            <person name="Allen A.E."/>
            <person name="Hazlebeck D."/>
            <person name="Allen E.E."/>
        </authorList>
    </citation>
    <scope>NUCLEOTIDE SEQUENCE</scope>
    <source>
        <strain evidence="3">Hildebrandi</strain>
    </source>
</reference>
<feature type="compositionally biased region" description="Polar residues" evidence="1">
    <location>
        <begin position="275"/>
        <end position="293"/>
    </location>
</feature>
<evidence type="ECO:0000256" key="1">
    <source>
        <dbReference type="SAM" id="MobiDB-lite"/>
    </source>
</evidence>
<feature type="compositionally biased region" description="Low complexity" evidence="1">
    <location>
        <begin position="15"/>
        <end position="27"/>
    </location>
</feature>
<comment type="caution">
    <text evidence="3">The sequence shown here is derived from an EMBL/GenBank/DDBJ whole genome shotgun (WGS) entry which is preliminary data.</text>
</comment>
<organism evidence="3 4">
    <name type="scientific">Nitzschia inconspicua</name>
    <dbReference type="NCBI Taxonomy" id="303405"/>
    <lineage>
        <taxon>Eukaryota</taxon>
        <taxon>Sar</taxon>
        <taxon>Stramenopiles</taxon>
        <taxon>Ochrophyta</taxon>
        <taxon>Bacillariophyta</taxon>
        <taxon>Bacillariophyceae</taxon>
        <taxon>Bacillariophycidae</taxon>
        <taxon>Bacillariales</taxon>
        <taxon>Bacillariaceae</taxon>
        <taxon>Nitzschia</taxon>
    </lineage>
</organism>
<reference evidence="3" key="2">
    <citation type="submission" date="2021-04" db="EMBL/GenBank/DDBJ databases">
        <authorList>
            <person name="Podell S."/>
        </authorList>
    </citation>
    <scope>NUCLEOTIDE SEQUENCE</scope>
    <source>
        <strain evidence="3">Hildebrandi</strain>
    </source>
</reference>
<feature type="compositionally biased region" description="Basic residues" evidence="1">
    <location>
        <begin position="124"/>
        <end position="135"/>
    </location>
</feature>
<feature type="compositionally biased region" description="Polar residues" evidence="1">
    <location>
        <begin position="1"/>
        <end position="12"/>
    </location>
</feature>
<proteinExistence type="predicted"/>
<keyword evidence="2" id="KW-0472">Membrane</keyword>
<keyword evidence="2" id="KW-1133">Transmembrane helix</keyword>
<feature type="compositionally biased region" description="Basic and acidic residues" evidence="1">
    <location>
        <begin position="252"/>
        <end position="269"/>
    </location>
</feature>
<accession>A0A9K3KS89</accession>
<dbReference type="EMBL" id="JAGRRH010000019">
    <property type="protein sequence ID" value="KAG7348920.1"/>
    <property type="molecule type" value="Genomic_DNA"/>
</dbReference>
<feature type="region of interest" description="Disordered" evidence="1">
    <location>
        <begin position="228"/>
        <end position="293"/>
    </location>
</feature>
<feature type="compositionally biased region" description="Polar residues" evidence="1">
    <location>
        <begin position="103"/>
        <end position="119"/>
    </location>
</feature>